<name>A0A1M7YLY0_9BACT</name>
<dbReference type="Pfam" id="PF12900">
    <property type="entry name" value="Pyridox_ox_2"/>
    <property type="match status" value="1"/>
</dbReference>
<proteinExistence type="predicted"/>
<accession>A0A1M7YLY0</accession>
<dbReference type="STRING" id="1121416.SAMN02745220_05231"/>
<dbReference type="SUPFAM" id="SSF50475">
    <property type="entry name" value="FMN-binding split barrel"/>
    <property type="match status" value="1"/>
</dbReference>
<evidence type="ECO:0000313" key="2">
    <source>
        <dbReference type="Proteomes" id="UP000184603"/>
    </source>
</evidence>
<dbReference type="PANTHER" id="PTHR34071:SF2">
    <property type="entry name" value="FLAVIN-NUCLEOTIDE-BINDING PROTEIN"/>
    <property type="match status" value="1"/>
</dbReference>
<dbReference type="OrthoDB" id="9794935at2"/>
<dbReference type="Proteomes" id="UP000184603">
    <property type="component" value="Unassembled WGS sequence"/>
</dbReference>
<gene>
    <name evidence="1" type="ORF">SAMN02745220_05231</name>
</gene>
<dbReference type="Gene3D" id="2.30.110.10">
    <property type="entry name" value="Electron Transport, Fmn-binding Protein, Chain A"/>
    <property type="match status" value="1"/>
</dbReference>
<sequence>MRRSDREEKDQTVINDIINRSTVCRLGMVDGDKPYVVPVCFGYDGKCIYIHGAIKGRKIDVLQKNSNVCFEIDLIADPIAAENACDWGMRYQSIIGFGKATFIESPDDKREALDVIMAQYSDKRYQFPDNMLKATAVMKIEIENMTCKQCGL</sequence>
<evidence type="ECO:0008006" key="3">
    <source>
        <dbReference type="Google" id="ProtNLM"/>
    </source>
</evidence>
<dbReference type="AlphaFoldDB" id="A0A1M7YLY0"/>
<dbReference type="RefSeq" id="WP_073617195.1">
    <property type="nucleotide sequence ID" value="NZ_FRFE01000065.1"/>
</dbReference>
<dbReference type="InterPro" id="IPR012349">
    <property type="entry name" value="Split_barrel_FMN-bd"/>
</dbReference>
<evidence type="ECO:0000313" key="1">
    <source>
        <dbReference type="EMBL" id="SHO53621.1"/>
    </source>
</evidence>
<dbReference type="EMBL" id="FRFE01000065">
    <property type="protein sequence ID" value="SHO53621.1"/>
    <property type="molecule type" value="Genomic_DNA"/>
</dbReference>
<keyword evidence="2" id="KW-1185">Reference proteome</keyword>
<dbReference type="PANTHER" id="PTHR34071">
    <property type="entry name" value="5-NITROIMIDAZOLE ANTIBIOTICS RESISTANCE PROTEIN, NIMA-FAMILY-RELATED PROTEIN-RELATED"/>
    <property type="match status" value="1"/>
</dbReference>
<dbReference type="InterPro" id="IPR024747">
    <property type="entry name" value="Pyridox_Oxase-rel"/>
</dbReference>
<reference evidence="1 2" key="1">
    <citation type="submission" date="2016-12" db="EMBL/GenBank/DDBJ databases">
        <authorList>
            <person name="Song W.-J."/>
            <person name="Kurnit D.M."/>
        </authorList>
    </citation>
    <scope>NUCLEOTIDE SEQUENCE [LARGE SCALE GENOMIC DNA]</scope>
    <source>
        <strain evidence="1 2">DSM 18488</strain>
    </source>
</reference>
<organism evidence="1 2">
    <name type="scientific">Desulfopila aestuarii DSM 18488</name>
    <dbReference type="NCBI Taxonomy" id="1121416"/>
    <lineage>
        <taxon>Bacteria</taxon>
        <taxon>Pseudomonadati</taxon>
        <taxon>Thermodesulfobacteriota</taxon>
        <taxon>Desulfobulbia</taxon>
        <taxon>Desulfobulbales</taxon>
        <taxon>Desulfocapsaceae</taxon>
        <taxon>Desulfopila</taxon>
    </lineage>
</organism>
<protein>
    <recommendedName>
        <fullName evidence="3">Nitroimidazol reductase NimA, pyridoxamine 5'-phosphate oxidase superfamily</fullName>
    </recommendedName>
</protein>